<accession>A0ABY4CH59</accession>
<evidence type="ECO:0000313" key="2">
    <source>
        <dbReference type="EMBL" id="UOF89753.1"/>
    </source>
</evidence>
<evidence type="ECO:0000313" key="3">
    <source>
        <dbReference type="Proteomes" id="UP000830167"/>
    </source>
</evidence>
<proteinExistence type="predicted"/>
<keyword evidence="3" id="KW-1185">Reference proteome</keyword>
<feature type="compositionally biased region" description="Polar residues" evidence="1">
    <location>
        <begin position="50"/>
        <end position="59"/>
    </location>
</feature>
<dbReference type="Proteomes" id="UP000830167">
    <property type="component" value="Chromosome"/>
</dbReference>
<reference evidence="2" key="1">
    <citation type="submission" date="2021-12" db="EMBL/GenBank/DDBJ databases">
        <title>Alicyclobacillaceae gen. nov., sp. nov., isolated from chalcocite enrichment system.</title>
        <authorList>
            <person name="Jiang Z."/>
        </authorList>
    </citation>
    <scope>NUCLEOTIDE SEQUENCE</scope>
    <source>
        <strain evidence="2">MYW30-H2</strain>
    </source>
</reference>
<feature type="region of interest" description="Disordered" evidence="1">
    <location>
        <begin position="1"/>
        <end position="73"/>
    </location>
</feature>
<sequence>MGRKHHLQGPQRHDVPSLVKIDSPDDVPFEGKMPGQFLNDDNSENKGTTREQQASQFTRVDQPDDIDANFSKK</sequence>
<dbReference type="RefSeq" id="WP_347436444.1">
    <property type="nucleotide sequence ID" value="NZ_CP089291.1"/>
</dbReference>
<protein>
    <submittedName>
        <fullName evidence="2">Uncharacterized protein</fullName>
    </submittedName>
</protein>
<name>A0ABY4CH59_9BACL</name>
<dbReference type="EMBL" id="CP089291">
    <property type="protein sequence ID" value="UOF89753.1"/>
    <property type="molecule type" value="Genomic_DNA"/>
</dbReference>
<gene>
    <name evidence="2" type="ORF">LSG31_18000</name>
</gene>
<evidence type="ECO:0000256" key="1">
    <source>
        <dbReference type="SAM" id="MobiDB-lite"/>
    </source>
</evidence>
<organism evidence="2 3">
    <name type="scientific">Fodinisporobacter ferrooxydans</name>
    <dbReference type="NCBI Taxonomy" id="2901836"/>
    <lineage>
        <taxon>Bacteria</taxon>
        <taxon>Bacillati</taxon>
        <taxon>Bacillota</taxon>
        <taxon>Bacilli</taxon>
        <taxon>Bacillales</taxon>
        <taxon>Alicyclobacillaceae</taxon>
        <taxon>Fodinisporobacter</taxon>
    </lineage>
</organism>